<keyword evidence="7" id="KW-0238">DNA-binding</keyword>
<protein>
    <recommendedName>
        <fullName evidence="2">proline dehydrogenase</fullName>
        <ecNumber evidence="2">1.5.5.2</ecNumber>
    </recommendedName>
</protein>
<evidence type="ECO:0000256" key="10">
    <source>
        <dbReference type="SAM" id="MobiDB-lite"/>
    </source>
</evidence>
<dbReference type="PANTHER" id="PTHR13914">
    <property type="entry name" value="PROLINE OXIDASE"/>
    <property type="match status" value="1"/>
</dbReference>
<dbReference type="GO" id="GO:0006351">
    <property type="term" value="P:DNA-templated transcription"/>
    <property type="evidence" value="ECO:0007669"/>
    <property type="project" value="InterPro"/>
</dbReference>
<accession>A0A5N7C0A0</accession>
<dbReference type="GO" id="GO:0004657">
    <property type="term" value="F:proline dehydrogenase activity"/>
    <property type="evidence" value="ECO:0007669"/>
    <property type="project" value="UniProtKB-EC"/>
</dbReference>
<dbReference type="InterPro" id="IPR029041">
    <property type="entry name" value="FAD-linked_oxidoreductase-like"/>
</dbReference>
<dbReference type="Gene3D" id="4.10.240.10">
    <property type="entry name" value="Zn(2)-C6 fungal-type DNA-binding domain"/>
    <property type="match status" value="1"/>
</dbReference>
<dbReference type="GO" id="GO:0009893">
    <property type="term" value="P:positive regulation of metabolic process"/>
    <property type="evidence" value="ECO:0007669"/>
    <property type="project" value="UniProtKB-ARBA"/>
</dbReference>
<dbReference type="Pfam" id="PF04082">
    <property type="entry name" value="Fungal_trans"/>
    <property type="match status" value="1"/>
</dbReference>
<dbReference type="Pfam" id="PF01619">
    <property type="entry name" value="Pro_dh"/>
    <property type="match status" value="1"/>
</dbReference>
<dbReference type="PANTHER" id="PTHR13914:SF0">
    <property type="entry name" value="PROLINE DEHYDROGENASE 1, MITOCHONDRIAL"/>
    <property type="match status" value="1"/>
</dbReference>
<dbReference type="EC" id="1.5.5.2" evidence="2"/>
<dbReference type="GO" id="GO:0010133">
    <property type="term" value="P:L-proline catabolic process to L-glutamate"/>
    <property type="evidence" value="ECO:0007669"/>
    <property type="project" value="TreeGrafter"/>
</dbReference>
<keyword evidence="5" id="KW-0805">Transcription regulation</keyword>
<evidence type="ECO:0000256" key="9">
    <source>
        <dbReference type="ARBA" id="ARBA00023242"/>
    </source>
</evidence>
<dbReference type="SUPFAM" id="SSF57701">
    <property type="entry name" value="Zn2/Cys6 DNA-binding domain"/>
    <property type="match status" value="1"/>
</dbReference>
<keyword evidence="6" id="KW-0642">Proline metabolism</keyword>
<sequence length="1130" mass="126429">MAARTPIGPFRAGRLAVNAYRHQLNPRWLYRAESTLSKPKNDLPPHSLLPSMMLWRSLLVTAISSHPWLLTPALRTLSLLAHPRVSLLDETFYNHFCAGENAAEVTGTIGRIKHMGFKGVILTYAREIVVDASPQHANNPTTAEKNSKEHTKTRKSSEIEAWRQGVLETVEMVLTEAGPQVMHALSSCQPLPEQMSFAVQDVCTRAIERNACIFVDAEQQSVQAGIDAVAIDLMRRYDENGNAVVYNTYQAYLKSTPGTALSHLGVAEREGFTLGVKLVRAESRHLINDTNSKTDETYNAIAAGLLRRQYGPFGVERQFPSTELYLATHNKESALAADSLYKERRTTGEPTNKVQYGQLLGMADEVSCRLLQLRDDSSQAARKASPEVYKCLSWGALGDCLSYLLRRAVENRDAVGRTKQEYLALKVEVRRRSKNMFTLRPRTTNACESCRRRKVKCSGDQPCRSCARHNWECVFGHVGRKRYTEAHVKNLLDKIRLYEEQISALSQGPTGPQAPSSISGTSVHNGSAAEVIPYLDSDAGVSPATDLTPGPAFESQIKSLLDKNHQRSISRLPGYRGSTEIVTQWASARALICDDAAPTIPSVEESQHLLDRFLFYLGVSQHFFDPRTFSDSMMLLFQDEEMRESQMRTTWFTEYLLVMAMAKLMDVEDPSSKPPGASLFAEAMRRSPPLHQLGEEGVIAVEILTLVATYLQWCDRKHDAYLYIGLALRLAIALGCDKPTREQRCLPSEAAHRVRLWWTVYMLDRRLSSGLGLAAGSDERQLRAELPRQAIGFQSPIALAINVRIARATDEIMSSLYGNASITQMDLVHKIQKILQDLYETGRSFPPALVLDFNRPLHTVTRTGASLYLMLFQAIILCIRPVLLQRVRREVQRQNSQQPPQPVPTVLSCLCETCNEAATRSLYILHVLKRQRTIPRYGFFDLDATFSTAFVLVMMGIVDKSQDQPPPALDQAFGILQFLAKAGNLAAERRLQDITHSCLHVWPNYTLGSEGQRAEQIDNGSPSMSNLPPFGPRINVMNPQTTASGIPPEYTAEPAGGWEHDRDESRLLETWMHADATTALFDMQVDFDLDLSVEAEGIYSSFYDPSLPLTGVDHSDWLVIEKIFDTQNEL</sequence>
<evidence type="ECO:0000259" key="11">
    <source>
        <dbReference type="PROSITE" id="PS50048"/>
    </source>
</evidence>
<dbReference type="GO" id="GO:0071949">
    <property type="term" value="F:FAD binding"/>
    <property type="evidence" value="ECO:0007669"/>
    <property type="project" value="TreeGrafter"/>
</dbReference>
<organism evidence="12">
    <name type="scientific">Petromyces alliaceus</name>
    <name type="common">Aspergillus alliaceus</name>
    <dbReference type="NCBI Taxonomy" id="209559"/>
    <lineage>
        <taxon>Eukaryota</taxon>
        <taxon>Fungi</taxon>
        <taxon>Dikarya</taxon>
        <taxon>Ascomycota</taxon>
        <taxon>Pezizomycotina</taxon>
        <taxon>Eurotiomycetes</taxon>
        <taxon>Eurotiomycetidae</taxon>
        <taxon>Eurotiales</taxon>
        <taxon>Aspergillaceae</taxon>
        <taxon>Aspergillus</taxon>
        <taxon>Aspergillus subgen. Circumdati</taxon>
    </lineage>
</organism>
<evidence type="ECO:0000256" key="6">
    <source>
        <dbReference type="ARBA" id="ARBA00023062"/>
    </source>
</evidence>
<dbReference type="SMART" id="SM00906">
    <property type="entry name" value="Fungal_trans"/>
    <property type="match status" value="1"/>
</dbReference>
<feature type="domain" description="Zn(2)-C6 fungal-type" evidence="11">
    <location>
        <begin position="446"/>
        <end position="475"/>
    </location>
</feature>
<feature type="region of interest" description="Disordered" evidence="10">
    <location>
        <begin position="133"/>
        <end position="157"/>
    </location>
</feature>
<dbReference type="EMBL" id="ML735292">
    <property type="protein sequence ID" value="KAE8387514.1"/>
    <property type="molecule type" value="Genomic_DNA"/>
</dbReference>
<dbReference type="AlphaFoldDB" id="A0A5N7C0A0"/>
<dbReference type="SMART" id="SM00066">
    <property type="entry name" value="GAL4"/>
    <property type="match status" value="1"/>
</dbReference>
<evidence type="ECO:0000256" key="4">
    <source>
        <dbReference type="ARBA" id="ARBA00023002"/>
    </source>
</evidence>
<dbReference type="InterPro" id="IPR007219">
    <property type="entry name" value="XnlR_reg_dom"/>
</dbReference>
<keyword evidence="4" id="KW-0560">Oxidoreductase</keyword>
<dbReference type="GO" id="GO:0008270">
    <property type="term" value="F:zinc ion binding"/>
    <property type="evidence" value="ECO:0007669"/>
    <property type="project" value="InterPro"/>
</dbReference>
<dbReference type="PROSITE" id="PS00463">
    <property type="entry name" value="ZN2_CY6_FUNGAL_1"/>
    <property type="match status" value="1"/>
</dbReference>
<dbReference type="InterPro" id="IPR001138">
    <property type="entry name" value="Zn2Cys6_DnaBD"/>
</dbReference>
<dbReference type="GO" id="GO:0000981">
    <property type="term" value="F:DNA-binding transcription factor activity, RNA polymerase II-specific"/>
    <property type="evidence" value="ECO:0007669"/>
    <property type="project" value="InterPro"/>
</dbReference>
<keyword evidence="3" id="KW-0479">Metal-binding</keyword>
<feature type="compositionally biased region" description="Basic and acidic residues" evidence="10">
    <location>
        <begin position="145"/>
        <end position="157"/>
    </location>
</feature>
<evidence type="ECO:0000256" key="3">
    <source>
        <dbReference type="ARBA" id="ARBA00022723"/>
    </source>
</evidence>
<gene>
    <name evidence="12" type="ORF">BDV23DRAFT_195707</name>
</gene>
<comment type="similarity">
    <text evidence="1">Belongs to the proline oxidase family.</text>
</comment>
<dbReference type="InterPro" id="IPR002872">
    <property type="entry name" value="Proline_DH_dom"/>
</dbReference>
<proteinExistence type="inferred from homology"/>
<feature type="compositionally biased region" description="Polar residues" evidence="10">
    <location>
        <begin position="135"/>
        <end position="144"/>
    </location>
</feature>
<dbReference type="GO" id="GO:0005739">
    <property type="term" value="C:mitochondrion"/>
    <property type="evidence" value="ECO:0007669"/>
    <property type="project" value="TreeGrafter"/>
</dbReference>
<dbReference type="Pfam" id="PF00172">
    <property type="entry name" value="Zn_clus"/>
    <property type="match status" value="1"/>
</dbReference>
<keyword evidence="8" id="KW-0804">Transcription</keyword>
<evidence type="ECO:0000256" key="7">
    <source>
        <dbReference type="ARBA" id="ARBA00023125"/>
    </source>
</evidence>
<dbReference type="OrthoDB" id="3266505at2759"/>
<dbReference type="CDD" id="cd00067">
    <property type="entry name" value="GAL4"/>
    <property type="match status" value="1"/>
</dbReference>
<dbReference type="SUPFAM" id="SSF51730">
    <property type="entry name" value="FAD-linked oxidoreductase"/>
    <property type="match status" value="1"/>
</dbReference>
<dbReference type="PROSITE" id="PS50048">
    <property type="entry name" value="ZN2_CY6_FUNGAL_2"/>
    <property type="match status" value="1"/>
</dbReference>
<keyword evidence="9" id="KW-0539">Nucleus</keyword>
<evidence type="ECO:0000256" key="1">
    <source>
        <dbReference type="ARBA" id="ARBA00005869"/>
    </source>
</evidence>
<reference evidence="12" key="1">
    <citation type="submission" date="2019-04" db="EMBL/GenBank/DDBJ databases">
        <title>Friends and foes A comparative genomics studyof 23 Aspergillus species from section Flavi.</title>
        <authorList>
            <consortium name="DOE Joint Genome Institute"/>
            <person name="Kjaerbolling I."/>
            <person name="Vesth T."/>
            <person name="Frisvad J.C."/>
            <person name="Nybo J.L."/>
            <person name="Theobald S."/>
            <person name="Kildgaard S."/>
            <person name="Isbrandt T."/>
            <person name="Kuo A."/>
            <person name="Sato A."/>
            <person name="Lyhne E.K."/>
            <person name="Kogle M.E."/>
            <person name="Wiebenga A."/>
            <person name="Kun R.S."/>
            <person name="Lubbers R.J."/>
            <person name="Makela M.R."/>
            <person name="Barry K."/>
            <person name="Chovatia M."/>
            <person name="Clum A."/>
            <person name="Daum C."/>
            <person name="Haridas S."/>
            <person name="He G."/>
            <person name="LaButti K."/>
            <person name="Lipzen A."/>
            <person name="Mondo S."/>
            <person name="Riley R."/>
            <person name="Salamov A."/>
            <person name="Simmons B.A."/>
            <person name="Magnuson J.K."/>
            <person name="Henrissat B."/>
            <person name="Mortensen U.H."/>
            <person name="Larsen T.O."/>
            <person name="Devries R.P."/>
            <person name="Grigoriev I.V."/>
            <person name="Machida M."/>
            <person name="Baker S.E."/>
            <person name="Andersen M.R."/>
        </authorList>
    </citation>
    <scope>NUCLEOTIDE SEQUENCE [LARGE SCALE GENOMIC DNA]</scope>
    <source>
        <strain evidence="12">IBT 14317</strain>
    </source>
</reference>
<dbReference type="GO" id="GO:0003677">
    <property type="term" value="F:DNA binding"/>
    <property type="evidence" value="ECO:0007669"/>
    <property type="project" value="UniProtKB-KW"/>
</dbReference>
<evidence type="ECO:0000313" key="12">
    <source>
        <dbReference type="EMBL" id="KAE8387514.1"/>
    </source>
</evidence>
<dbReference type="CDD" id="cd12148">
    <property type="entry name" value="fungal_TF_MHR"/>
    <property type="match status" value="1"/>
</dbReference>
<evidence type="ECO:0000256" key="5">
    <source>
        <dbReference type="ARBA" id="ARBA00023015"/>
    </source>
</evidence>
<dbReference type="Gene3D" id="3.20.20.220">
    <property type="match status" value="1"/>
</dbReference>
<evidence type="ECO:0000256" key="2">
    <source>
        <dbReference type="ARBA" id="ARBA00012695"/>
    </source>
</evidence>
<dbReference type="InterPro" id="IPR015659">
    <property type="entry name" value="Proline_oxidase"/>
</dbReference>
<dbReference type="InterPro" id="IPR036864">
    <property type="entry name" value="Zn2-C6_fun-type_DNA-bd_sf"/>
</dbReference>
<name>A0A5N7C0A0_PETAA</name>
<dbReference type="Proteomes" id="UP000326877">
    <property type="component" value="Unassembled WGS sequence"/>
</dbReference>
<evidence type="ECO:0000256" key="8">
    <source>
        <dbReference type="ARBA" id="ARBA00023163"/>
    </source>
</evidence>